<keyword evidence="3 8" id="KW-0418">Kinase</keyword>
<name>A6DGL3_9BACT</name>
<dbReference type="AlphaFoldDB" id="A6DGL3"/>
<keyword evidence="6" id="KW-0472">Membrane</keyword>
<dbReference type="SUPFAM" id="SSF52058">
    <property type="entry name" value="L domain-like"/>
    <property type="match status" value="1"/>
</dbReference>
<dbReference type="InterPro" id="IPR000719">
    <property type="entry name" value="Prot_kinase_dom"/>
</dbReference>
<dbReference type="Gene3D" id="3.80.10.10">
    <property type="entry name" value="Ribonuclease Inhibitor"/>
    <property type="match status" value="1"/>
</dbReference>
<dbReference type="Pfam" id="PF00069">
    <property type="entry name" value="Pkinase"/>
    <property type="match status" value="1"/>
</dbReference>
<dbReference type="SUPFAM" id="SSF48452">
    <property type="entry name" value="TPR-like"/>
    <property type="match status" value="1"/>
</dbReference>
<dbReference type="PROSITE" id="PS50011">
    <property type="entry name" value="PROTEIN_KINASE_DOM"/>
    <property type="match status" value="1"/>
</dbReference>
<keyword evidence="6" id="KW-1133">Transmembrane helix</keyword>
<evidence type="ECO:0000259" key="7">
    <source>
        <dbReference type="PROSITE" id="PS50011"/>
    </source>
</evidence>
<dbReference type="GO" id="GO:0005524">
    <property type="term" value="F:ATP binding"/>
    <property type="evidence" value="ECO:0007669"/>
    <property type="project" value="UniProtKB-KW"/>
</dbReference>
<dbReference type="STRING" id="313628.LNTAR_23109"/>
<feature type="coiled-coil region" evidence="5">
    <location>
        <begin position="368"/>
        <end position="395"/>
    </location>
</feature>
<keyword evidence="9" id="KW-1185">Reference proteome</keyword>
<keyword evidence="2" id="KW-0547">Nucleotide-binding</keyword>
<proteinExistence type="predicted"/>
<keyword evidence="4" id="KW-0067">ATP-binding</keyword>
<dbReference type="RefSeq" id="WP_007277052.1">
    <property type="nucleotide sequence ID" value="NZ_ABCK01000002.1"/>
</dbReference>
<feature type="domain" description="Protein kinase" evidence="7">
    <location>
        <begin position="40"/>
        <end position="320"/>
    </location>
</feature>
<organism evidence="8 9">
    <name type="scientific">Lentisphaera araneosa HTCC2155</name>
    <dbReference type="NCBI Taxonomy" id="313628"/>
    <lineage>
        <taxon>Bacteria</taxon>
        <taxon>Pseudomonadati</taxon>
        <taxon>Lentisphaerota</taxon>
        <taxon>Lentisphaeria</taxon>
        <taxon>Lentisphaerales</taxon>
        <taxon>Lentisphaeraceae</taxon>
        <taxon>Lentisphaera</taxon>
    </lineage>
</organism>
<evidence type="ECO:0000313" key="8">
    <source>
        <dbReference type="EMBL" id="EDM29330.1"/>
    </source>
</evidence>
<evidence type="ECO:0000256" key="6">
    <source>
        <dbReference type="SAM" id="Phobius"/>
    </source>
</evidence>
<dbReference type="Gene3D" id="1.10.510.10">
    <property type="entry name" value="Transferase(Phosphotransferase) domain 1"/>
    <property type="match status" value="1"/>
</dbReference>
<keyword evidence="6" id="KW-0812">Transmembrane</keyword>
<dbReference type="EMBL" id="ABCK01000002">
    <property type="protein sequence ID" value="EDM29330.1"/>
    <property type="molecule type" value="Genomic_DNA"/>
</dbReference>
<reference evidence="8 9" key="1">
    <citation type="journal article" date="2010" name="J. Bacteriol.">
        <title>Genome sequence of Lentisphaera araneosa HTCC2155T, the type species of the order Lentisphaerales in the phylum Lentisphaerae.</title>
        <authorList>
            <person name="Thrash J.C."/>
            <person name="Cho J.C."/>
            <person name="Vergin K.L."/>
            <person name="Morris R.M."/>
            <person name="Giovannoni S.J."/>
        </authorList>
    </citation>
    <scope>NUCLEOTIDE SEQUENCE [LARGE SCALE GENOMIC DNA]</scope>
    <source>
        <strain evidence="8 9">HTCC2155</strain>
    </source>
</reference>
<dbReference type="Proteomes" id="UP000004947">
    <property type="component" value="Unassembled WGS sequence"/>
</dbReference>
<dbReference type="SMART" id="SM00220">
    <property type="entry name" value="S_TKc"/>
    <property type="match status" value="1"/>
</dbReference>
<dbReference type="InterPro" id="IPR011990">
    <property type="entry name" value="TPR-like_helical_dom_sf"/>
</dbReference>
<dbReference type="InterPro" id="IPR032675">
    <property type="entry name" value="LRR_dom_sf"/>
</dbReference>
<evidence type="ECO:0000256" key="2">
    <source>
        <dbReference type="ARBA" id="ARBA00022741"/>
    </source>
</evidence>
<dbReference type="CDD" id="cd14014">
    <property type="entry name" value="STKc_PknB_like"/>
    <property type="match status" value="1"/>
</dbReference>
<dbReference type="PANTHER" id="PTHR43289:SF6">
    <property type="entry name" value="SERINE_THREONINE-PROTEIN KINASE NEKL-3"/>
    <property type="match status" value="1"/>
</dbReference>
<comment type="caution">
    <text evidence="8">The sequence shown here is derived from an EMBL/GenBank/DDBJ whole genome shotgun (WGS) entry which is preliminary data.</text>
</comment>
<dbReference type="SUPFAM" id="SSF56112">
    <property type="entry name" value="Protein kinase-like (PK-like)"/>
    <property type="match status" value="1"/>
</dbReference>
<protein>
    <submittedName>
        <fullName evidence="8">Serine/threonine-protein kinase</fullName>
    </submittedName>
</protein>
<dbReference type="InterPro" id="IPR011009">
    <property type="entry name" value="Kinase-like_dom_sf"/>
</dbReference>
<feature type="transmembrane region" description="Helical" evidence="6">
    <location>
        <begin position="348"/>
        <end position="368"/>
    </location>
</feature>
<evidence type="ECO:0000256" key="3">
    <source>
        <dbReference type="ARBA" id="ARBA00022777"/>
    </source>
</evidence>
<evidence type="ECO:0000256" key="5">
    <source>
        <dbReference type="SAM" id="Coils"/>
    </source>
</evidence>
<accession>A6DGL3</accession>
<keyword evidence="1" id="KW-0808">Transferase</keyword>
<dbReference type="PANTHER" id="PTHR43289">
    <property type="entry name" value="MITOGEN-ACTIVATED PROTEIN KINASE KINASE KINASE 20-RELATED"/>
    <property type="match status" value="1"/>
</dbReference>
<dbReference type="Gene3D" id="1.25.40.10">
    <property type="entry name" value="Tetratricopeptide repeat domain"/>
    <property type="match status" value="1"/>
</dbReference>
<dbReference type="eggNOG" id="COG0515">
    <property type="taxonomic scope" value="Bacteria"/>
</dbReference>
<dbReference type="GO" id="GO:0004674">
    <property type="term" value="F:protein serine/threonine kinase activity"/>
    <property type="evidence" value="ECO:0007669"/>
    <property type="project" value="TreeGrafter"/>
</dbReference>
<evidence type="ECO:0000313" key="9">
    <source>
        <dbReference type="Proteomes" id="UP000004947"/>
    </source>
</evidence>
<dbReference type="OrthoDB" id="225358at2"/>
<sequence>MAEKRKEEGYSKKLAHFCDEVSNFSETPIIDNIKDCFERYSELDFLNEGGAKVIYRCLDNYTGREVAMAKLKDNSIPTRKERFLQEAQLTSSLQHPNIVPVYDLGLEDELPWFTMKFISGRSLYEILEEDKKNQLSPNDKLSRNLDYFLKVCDAIAYAHSKGVLHLDLKPDNIQIGNYGDLVVCDWGLANILAENCDENMLQFYSFNPFDKESVTIDGMIKGSPGYMAPEQASYKKAKKSEATDIFALGAILYTILCYEKPFKGPDLNQVLSNTCEGLYPTARKLNPASPEALEAICRKAMAVKPEDRYSSVLELQKEVLSYREGFATNAENAGIIKLLNLWIKRNKIVSALGGFSALLIIIFTVIYFEKINLEKENARQQAENSLQLAEKMRLEKDYAIKINKKAAPRFFERAQLAYSTFNIDDAVNFCGSAVELNPELTEAWHLKAELHFIKEEFNQALAALVHTKQNSALLKICDEFREVKNDDSIKLDPTDRLILIKRLRELKLNPLSIRYIHYKANSTMELDERIDFAYQTTLIMNNLKRMNFSYNKETRLLSLSNNKSLKTALAFQNFPAKSTDLSHSSISDFTSITSQKLHSLNISSTSISSLRHLTGHLNLLRELKLSDTAIRSLLPIRNSQIESLDISWTDINTLQHLDSLANLKKITIHAGQFKKGELKKLQSLYEVTIKEKKN</sequence>
<evidence type="ECO:0000256" key="4">
    <source>
        <dbReference type="ARBA" id="ARBA00022840"/>
    </source>
</evidence>
<keyword evidence="5" id="KW-0175">Coiled coil</keyword>
<evidence type="ECO:0000256" key="1">
    <source>
        <dbReference type="ARBA" id="ARBA00022679"/>
    </source>
</evidence>
<gene>
    <name evidence="8" type="ORF">LNTAR_23109</name>
</gene>